<organism evidence="1 2">
    <name type="scientific">Vibrio hyugaensis</name>
    <dbReference type="NCBI Taxonomy" id="1534743"/>
    <lineage>
        <taxon>Bacteria</taxon>
        <taxon>Pseudomonadati</taxon>
        <taxon>Pseudomonadota</taxon>
        <taxon>Gammaproteobacteria</taxon>
        <taxon>Vibrionales</taxon>
        <taxon>Vibrionaceae</taxon>
        <taxon>Vibrio</taxon>
    </lineage>
</organism>
<dbReference type="SUPFAM" id="SSF110849">
    <property type="entry name" value="ParB/Sulfiredoxin"/>
    <property type="match status" value="1"/>
</dbReference>
<accession>A0ABQ5Y749</accession>
<gene>
    <name evidence="1" type="ORF">GCM10007906_41570</name>
</gene>
<dbReference type="EMBL" id="BSOE01000058">
    <property type="protein sequence ID" value="GLR06569.1"/>
    <property type="molecule type" value="Genomic_DNA"/>
</dbReference>
<comment type="caution">
    <text evidence="1">The sequence shown here is derived from an EMBL/GenBank/DDBJ whole genome shotgun (WGS) entry which is preliminary data.</text>
</comment>
<keyword evidence="2" id="KW-1185">Reference proteome</keyword>
<sequence>MTYDDKVRTLLTTLINLELTKLNTEQKVQIYNVISNYIANLVPFNHPALNVKLVRNEKLLLDNAYKPNNVASPEYKLLRNSIIKDGITMPIITGRLRASQNLAIIDGYHRNQLIKTDPDIHESLQGYAPIITLEKTLDQRLYSSIRHNLARGIHQESTAQLMMKLKALNWSNEDISQELGADCDEILGMQKTDLTK</sequence>
<proteinExistence type="predicted"/>
<dbReference type="InterPro" id="IPR036086">
    <property type="entry name" value="ParB/Sulfiredoxin_sf"/>
</dbReference>
<name>A0ABQ5Y749_9VIBR</name>
<evidence type="ECO:0008006" key="3">
    <source>
        <dbReference type="Google" id="ProtNLM"/>
    </source>
</evidence>
<dbReference type="RefSeq" id="WP_082038991.1">
    <property type="nucleotide sequence ID" value="NZ_BBLD01000008.1"/>
</dbReference>
<evidence type="ECO:0000313" key="2">
    <source>
        <dbReference type="Proteomes" id="UP001156669"/>
    </source>
</evidence>
<reference evidence="2" key="1">
    <citation type="journal article" date="2019" name="Int. J. Syst. Evol. Microbiol.">
        <title>The Global Catalogue of Microorganisms (GCM) 10K type strain sequencing project: providing services to taxonomists for standard genome sequencing and annotation.</title>
        <authorList>
            <consortium name="The Broad Institute Genomics Platform"/>
            <consortium name="The Broad Institute Genome Sequencing Center for Infectious Disease"/>
            <person name="Wu L."/>
            <person name="Ma J."/>
        </authorList>
    </citation>
    <scope>NUCLEOTIDE SEQUENCE [LARGE SCALE GENOMIC DNA]</scope>
    <source>
        <strain evidence="2">NBRC 110633</strain>
    </source>
</reference>
<dbReference type="Proteomes" id="UP001156669">
    <property type="component" value="Unassembled WGS sequence"/>
</dbReference>
<evidence type="ECO:0000313" key="1">
    <source>
        <dbReference type="EMBL" id="GLR06569.1"/>
    </source>
</evidence>
<protein>
    <recommendedName>
        <fullName evidence="3">ParB/Sulfiredoxin domain-containing protein</fullName>
    </recommendedName>
</protein>